<sequence>MRQPHGRQTDAVVPAIFGVTRQGIRKSGRFRPAGRGLLPGFFCPLRLRGQYQPEVTPGTIRHAGDFAAEFTGGFAVERLCAPKRSTSPVSTRYGGSGAGSTSSASGTRSHQPSTHHGPCGLFVAR</sequence>
<proteinExistence type="predicted"/>
<accession>A0A377B143</accession>
<feature type="region of interest" description="Disordered" evidence="1">
    <location>
        <begin position="85"/>
        <end position="125"/>
    </location>
</feature>
<dbReference type="EMBL" id="UGED01000007">
    <property type="protein sequence ID" value="STL43598.1"/>
    <property type="molecule type" value="Genomic_DNA"/>
</dbReference>
<protein>
    <submittedName>
        <fullName evidence="2">Uncharacterized protein</fullName>
    </submittedName>
</protein>
<evidence type="ECO:0000313" key="2">
    <source>
        <dbReference type="EMBL" id="STL43598.1"/>
    </source>
</evidence>
<dbReference type="AlphaFoldDB" id="A0A377B143"/>
<gene>
    <name evidence="2" type="ORF">NCTC9962_03059</name>
</gene>
<feature type="compositionally biased region" description="Low complexity" evidence="1">
    <location>
        <begin position="99"/>
        <end position="109"/>
    </location>
</feature>
<reference evidence="2 3" key="1">
    <citation type="submission" date="2018-06" db="EMBL/GenBank/DDBJ databases">
        <authorList>
            <consortium name="Pathogen Informatics"/>
            <person name="Doyle S."/>
        </authorList>
    </citation>
    <scope>NUCLEOTIDE SEQUENCE [LARGE SCALE GENOMIC DNA]</scope>
    <source>
        <strain evidence="2 3">NCTC9962</strain>
    </source>
</reference>
<dbReference type="Proteomes" id="UP000254052">
    <property type="component" value="Unassembled WGS sequence"/>
</dbReference>
<name>A0A377B143_ECOLX</name>
<evidence type="ECO:0000313" key="3">
    <source>
        <dbReference type="Proteomes" id="UP000254052"/>
    </source>
</evidence>
<evidence type="ECO:0000256" key="1">
    <source>
        <dbReference type="SAM" id="MobiDB-lite"/>
    </source>
</evidence>
<organism evidence="2 3">
    <name type="scientific">Escherichia coli</name>
    <dbReference type="NCBI Taxonomy" id="562"/>
    <lineage>
        <taxon>Bacteria</taxon>
        <taxon>Pseudomonadati</taxon>
        <taxon>Pseudomonadota</taxon>
        <taxon>Gammaproteobacteria</taxon>
        <taxon>Enterobacterales</taxon>
        <taxon>Enterobacteriaceae</taxon>
        <taxon>Escherichia</taxon>
    </lineage>
</organism>